<dbReference type="PROSITE" id="PS51257">
    <property type="entry name" value="PROKAR_LIPOPROTEIN"/>
    <property type="match status" value="1"/>
</dbReference>
<evidence type="ECO:0008006" key="4">
    <source>
        <dbReference type="Google" id="ProtNLM"/>
    </source>
</evidence>
<organism evidence="2 3">
    <name type="scientific">Enterocloster lavalensis</name>
    <dbReference type="NCBI Taxonomy" id="460384"/>
    <lineage>
        <taxon>Bacteria</taxon>
        <taxon>Bacillati</taxon>
        <taxon>Bacillota</taxon>
        <taxon>Clostridia</taxon>
        <taxon>Lachnospirales</taxon>
        <taxon>Lachnospiraceae</taxon>
        <taxon>Enterocloster</taxon>
    </lineage>
</organism>
<keyword evidence="1" id="KW-0472">Membrane</keyword>
<evidence type="ECO:0000256" key="1">
    <source>
        <dbReference type="SAM" id="Phobius"/>
    </source>
</evidence>
<dbReference type="EMBL" id="FOIM01000029">
    <property type="protein sequence ID" value="SEU08380.1"/>
    <property type="molecule type" value="Genomic_DNA"/>
</dbReference>
<feature type="transmembrane region" description="Helical" evidence="1">
    <location>
        <begin position="12"/>
        <end position="33"/>
    </location>
</feature>
<feature type="transmembrane region" description="Helical" evidence="1">
    <location>
        <begin position="189"/>
        <end position="205"/>
    </location>
</feature>
<evidence type="ECO:0000313" key="2">
    <source>
        <dbReference type="EMBL" id="SEU08380.1"/>
    </source>
</evidence>
<keyword evidence="1" id="KW-0812">Transmembrane</keyword>
<feature type="transmembrane region" description="Helical" evidence="1">
    <location>
        <begin position="119"/>
        <end position="144"/>
    </location>
</feature>
<dbReference type="Pfam" id="PF16481">
    <property type="entry name" value="DUF5058"/>
    <property type="match status" value="1"/>
</dbReference>
<proteinExistence type="predicted"/>
<evidence type="ECO:0000313" key="3">
    <source>
        <dbReference type="Proteomes" id="UP000198508"/>
    </source>
</evidence>
<dbReference type="STRING" id="460384.SAMN05216313_12911"/>
<dbReference type="InterPro" id="IPR032479">
    <property type="entry name" value="DUF5058"/>
</dbReference>
<feature type="transmembrane region" description="Helical" evidence="1">
    <location>
        <begin position="156"/>
        <end position="177"/>
    </location>
</feature>
<accession>A0A1I0JFZ0</accession>
<sequence length="236" mass="25228">MNEAYMKIANSPVMWIACGIPLIWVIIQAIVYYQKSKKAALAMGITPIQISHATKSASIASIGPCFVMITTMLSLMLNVGAPLAWLRVDFIGSVSYELTGAQMTADAMGIEMGGPQMDANFLCAAAIVMTTGCIAWIIFTLLFADKMEKVNMVMAGGNKALIPALGAGAIIGCYSSLTVDRVFPIGPNIWAIIVSGGLMMAMTFYNKKAKKQWIKDWGTSLCMVSGMISATIASMI</sequence>
<feature type="transmembrane region" description="Helical" evidence="1">
    <location>
        <begin position="65"/>
        <end position="86"/>
    </location>
</feature>
<dbReference type="AlphaFoldDB" id="A0A1I0JFZ0"/>
<reference evidence="3" key="1">
    <citation type="submission" date="2016-10" db="EMBL/GenBank/DDBJ databases">
        <authorList>
            <person name="Varghese N."/>
            <person name="Submissions S."/>
        </authorList>
    </citation>
    <scope>NUCLEOTIDE SEQUENCE [LARGE SCALE GENOMIC DNA]</scope>
    <source>
        <strain evidence="3">NLAE-zl-G277</strain>
    </source>
</reference>
<protein>
    <recommendedName>
        <fullName evidence="4">DUF5058 domain-containing protein</fullName>
    </recommendedName>
</protein>
<dbReference type="RefSeq" id="WP_092368815.1">
    <property type="nucleotide sequence ID" value="NZ_CABJCG010000002.1"/>
</dbReference>
<dbReference type="Proteomes" id="UP000198508">
    <property type="component" value="Unassembled WGS sequence"/>
</dbReference>
<keyword evidence="3" id="KW-1185">Reference proteome</keyword>
<gene>
    <name evidence="2" type="ORF">SAMN05216313_12911</name>
</gene>
<name>A0A1I0JFZ0_9FIRM</name>
<keyword evidence="1" id="KW-1133">Transmembrane helix</keyword>